<feature type="compositionally biased region" description="Polar residues" evidence="1">
    <location>
        <begin position="76"/>
        <end position="85"/>
    </location>
</feature>
<evidence type="ECO:0000313" key="3">
    <source>
        <dbReference type="Proteomes" id="UP000024635"/>
    </source>
</evidence>
<dbReference type="EMBL" id="JARK01001433">
    <property type="protein sequence ID" value="EYC02853.1"/>
    <property type="molecule type" value="Genomic_DNA"/>
</dbReference>
<sequence length="93" mass="10712">MTDLEAKFGLEAKVLRGFYPKYTHNKQKTLAFELLSWTSVAQWQGGETVKTYAATQPRRTRMLLKYRLQPRRASNRPITAQQRTSCHPAGEEA</sequence>
<dbReference type="Proteomes" id="UP000024635">
    <property type="component" value="Unassembled WGS sequence"/>
</dbReference>
<protein>
    <submittedName>
        <fullName evidence="2">Uncharacterized protein</fullName>
    </submittedName>
</protein>
<gene>
    <name evidence="2" type="primary">Acey_s0097.g2976</name>
    <name evidence="2" type="ORF">Y032_0097g2976</name>
</gene>
<accession>A0A016TJT9</accession>
<keyword evidence="3" id="KW-1185">Reference proteome</keyword>
<reference evidence="3" key="1">
    <citation type="journal article" date="2015" name="Nat. Genet.">
        <title>The genome and transcriptome of the zoonotic hookworm Ancylostoma ceylanicum identify infection-specific gene families.</title>
        <authorList>
            <person name="Schwarz E.M."/>
            <person name="Hu Y."/>
            <person name="Antoshechkin I."/>
            <person name="Miller M.M."/>
            <person name="Sternberg P.W."/>
            <person name="Aroian R.V."/>
        </authorList>
    </citation>
    <scope>NUCLEOTIDE SEQUENCE</scope>
    <source>
        <strain evidence="3">HY135</strain>
    </source>
</reference>
<evidence type="ECO:0000256" key="1">
    <source>
        <dbReference type="SAM" id="MobiDB-lite"/>
    </source>
</evidence>
<comment type="caution">
    <text evidence="2">The sequence shown here is derived from an EMBL/GenBank/DDBJ whole genome shotgun (WGS) entry which is preliminary data.</text>
</comment>
<feature type="region of interest" description="Disordered" evidence="1">
    <location>
        <begin position="70"/>
        <end position="93"/>
    </location>
</feature>
<evidence type="ECO:0000313" key="2">
    <source>
        <dbReference type="EMBL" id="EYC02853.1"/>
    </source>
</evidence>
<dbReference type="AlphaFoldDB" id="A0A016TJT9"/>
<proteinExistence type="predicted"/>
<organism evidence="2 3">
    <name type="scientific">Ancylostoma ceylanicum</name>
    <dbReference type="NCBI Taxonomy" id="53326"/>
    <lineage>
        <taxon>Eukaryota</taxon>
        <taxon>Metazoa</taxon>
        <taxon>Ecdysozoa</taxon>
        <taxon>Nematoda</taxon>
        <taxon>Chromadorea</taxon>
        <taxon>Rhabditida</taxon>
        <taxon>Rhabditina</taxon>
        <taxon>Rhabditomorpha</taxon>
        <taxon>Strongyloidea</taxon>
        <taxon>Ancylostomatidae</taxon>
        <taxon>Ancylostomatinae</taxon>
        <taxon>Ancylostoma</taxon>
    </lineage>
</organism>
<name>A0A016TJT9_9BILA</name>